<evidence type="ECO:0000256" key="14">
    <source>
        <dbReference type="SAM" id="MobiDB-lite"/>
    </source>
</evidence>
<keyword evidence="6 15" id="KW-0812">Transmembrane</keyword>
<dbReference type="Proteomes" id="UP001391051">
    <property type="component" value="Unassembled WGS sequence"/>
</dbReference>
<evidence type="ECO:0000256" key="11">
    <source>
        <dbReference type="ARBA" id="ARBA00023136"/>
    </source>
</evidence>
<feature type="compositionally biased region" description="Basic and acidic residues" evidence="14">
    <location>
        <begin position="519"/>
        <end position="532"/>
    </location>
</feature>
<feature type="transmembrane region" description="Helical" evidence="15">
    <location>
        <begin position="178"/>
        <end position="195"/>
    </location>
</feature>
<evidence type="ECO:0000256" key="15">
    <source>
        <dbReference type="SAM" id="Phobius"/>
    </source>
</evidence>
<evidence type="ECO:0000256" key="10">
    <source>
        <dbReference type="ARBA" id="ARBA00023065"/>
    </source>
</evidence>
<evidence type="ECO:0000256" key="3">
    <source>
        <dbReference type="ARBA" id="ARBA00012668"/>
    </source>
</evidence>
<dbReference type="Gene3D" id="3.40.50.80">
    <property type="entry name" value="Nucleotide-binding domain of ferredoxin-NADP reductase (FNR) module"/>
    <property type="match status" value="1"/>
</dbReference>
<dbReference type="PROSITE" id="PS51384">
    <property type="entry name" value="FAD_FR"/>
    <property type="match status" value="1"/>
</dbReference>
<dbReference type="Pfam" id="PF01794">
    <property type="entry name" value="Ferric_reduct"/>
    <property type="match status" value="1"/>
</dbReference>
<evidence type="ECO:0000256" key="2">
    <source>
        <dbReference type="ARBA" id="ARBA00006278"/>
    </source>
</evidence>
<evidence type="ECO:0000256" key="8">
    <source>
        <dbReference type="ARBA" id="ARBA00022989"/>
    </source>
</evidence>
<dbReference type="InterPro" id="IPR017938">
    <property type="entry name" value="Riboflavin_synthase-like_b-brl"/>
</dbReference>
<evidence type="ECO:0000313" key="17">
    <source>
        <dbReference type="EMBL" id="KAK7952837.1"/>
    </source>
</evidence>
<dbReference type="SFLD" id="SFLDS00052">
    <property type="entry name" value="Ferric_Reductase_Domain"/>
    <property type="match status" value="1"/>
</dbReference>
<name>A0ABR1QFU5_9PEZI</name>
<dbReference type="SFLD" id="SFLDG01168">
    <property type="entry name" value="Ferric_reductase_subgroup_(FRE"/>
    <property type="match status" value="1"/>
</dbReference>
<dbReference type="RefSeq" id="XP_066700899.1">
    <property type="nucleotide sequence ID" value="XM_066844787.1"/>
</dbReference>
<dbReference type="InterPro" id="IPR013121">
    <property type="entry name" value="Fe_red_NAD-bd_6"/>
</dbReference>
<evidence type="ECO:0000256" key="9">
    <source>
        <dbReference type="ARBA" id="ARBA00023002"/>
    </source>
</evidence>
<comment type="subcellular location">
    <subcellularLocation>
        <location evidence="1">Cell membrane</location>
        <topology evidence="1">Multi-pass membrane protein</topology>
    </subcellularLocation>
</comment>
<comment type="catalytic activity">
    <reaction evidence="13">
        <text>2 a Fe(II)-siderophore + NADP(+) + H(+) = 2 a Fe(III)-siderophore + NADPH</text>
        <dbReference type="Rhea" id="RHEA:28795"/>
        <dbReference type="Rhea" id="RHEA-COMP:11342"/>
        <dbReference type="Rhea" id="RHEA-COMP:11344"/>
        <dbReference type="ChEBI" id="CHEBI:15378"/>
        <dbReference type="ChEBI" id="CHEBI:29033"/>
        <dbReference type="ChEBI" id="CHEBI:29034"/>
        <dbReference type="ChEBI" id="CHEBI:57783"/>
        <dbReference type="ChEBI" id="CHEBI:58349"/>
        <dbReference type="EC" id="1.16.1.9"/>
    </reaction>
</comment>
<keyword evidence="4" id="KW-0813">Transport</keyword>
<keyword evidence="8 15" id="KW-1133">Transmembrane helix</keyword>
<keyword evidence="7" id="KW-0249">Electron transport</keyword>
<reference evidence="17 18" key="1">
    <citation type="submission" date="2023-01" db="EMBL/GenBank/DDBJ databases">
        <title>Analysis of 21 Apiospora genomes using comparative genomics revels a genus with tremendous synthesis potential of carbohydrate active enzymes and secondary metabolites.</title>
        <authorList>
            <person name="Sorensen T."/>
        </authorList>
    </citation>
    <scope>NUCLEOTIDE SEQUENCE [LARGE SCALE GENOMIC DNA]</scope>
    <source>
        <strain evidence="17 18">CBS 24483</strain>
    </source>
</reference>
<dbReference type="SUPFAM" id="SSF63380">
    <property type="entry name" value="Riboflavin synthase domain-like"/>
    <property type="match status" value="1"/>
</dbReference>
<feature type="transmembrane region" description="Helical" evidence="15">
    <location>
        <begin position="240"/>
        <end position="262"/>
    </location>
</feature>
<comment type="similarity">
    <text evidence="2">Belongs to the ferric reductase (FRE) family.</text>
</comment>
<dbReference type="PANTHER" id="PTHR32361:SF9">
    <property type="entry name" value="FERRIC REDUCTASE TRANSMEMBRANE COMPONENT 3-RELATED"/>
    <property type="match status" value="1"/>
</dbReference>
<dbReference type="EMBL" id="JAQQWE010000005">
    <property type="protein sequence ID" value="KAK7952837.1"/>
    <property type="molecule type" value="Genomic_DNA"/>
</dbReference>
<sequence>MDMGMGGMDMGSGMFSKDNMALARAYWYIIAGVLALLLLIRLVNSGQHWLRLRTSRTRSVRYPTQPTTWYWQTWATLTAVAREISYPQLYVPYKYLSWMTPPPMGRVLVLLAYWAVIVYMMTAGAVKKDVYYWERIGFRNAWVSVTQVPLLYLLSSKTSLVALLAGTSYERLNWLHRWVARTIFVTATAHGFHFWTEWVLADFVQDYLQWMPMVKFGLGAWGILLWMVLTSLRPLRSMAYEVFVVQHAVAAIFFLWVIYLHVPASARYNVWFAVAALCFDRAFRLGLLLWQNVKLTRPNPSRCRGGQRFGHQTQIAAVGDAITVLAVKDVHFKWRAGQHLYLWLPAVGAFETHPFTIASAHQMPETCVCNSIQLVIRSHSGFSKRLHAYAKKMETAPGKKQTLTAWVAGPYGRPPRWDIFETLVLISASTGASFTLPILESVLDSKETICTKRIDFLLAARQGDEVGFYLGRLHEALAKAAERGIELSVSIAVTGSGQLEAISESLLAQSNASSMGTREGTDEKNIREKTTDVEPGPSGGCCSTTSRPRRVPSRTNSTDSHIHHSAARPNVPGFIRNAVEATGGETGVVVCGGASLVSKVRTSVARLSDERAVHKGTGGAGDPFACGGVLLLRWHRTGCIEKVLRRLAY</sequence>
<protein>
    <recommendedName>
        <fullName evidence="3">ferric-chelate reductase (NADPH)</fullName>
        <ecNumber evidence="3">1.16.1.9</ecNumber>
    </recommendedName>
</protein>
<feature type="domain" description="FAD-binding FR-type" evidence="16">
    <location>
        <begin position="296"/>
        <end position="417"/>
    </location>
</feature>
<dbReference type="Gene3D" id="2.40.30.10">
    <property type="entry name" value="Translation factors"/>
    <property type="match status" value="1"/>
</dbReference>
<feature type="transmembrane region" description="Helical" evidence="15">
    <location>
        <begin position="107"/>
        <end position="126"/>
    </location>
</feature>
<accession>A0ABR1QFU5</accession>
<evidence type="ECO:0000256" key="7">
    <source>
        <dbReference type="ARBA" id="ARBA00022982"/>
    </source>
</evidence>
<organism evidence="17 18">
    <name type="scientific">Apiospora aurea</name>
    <dbReference type="NCBI Taxonomy" id="335848"/>
    <lineage>
        <taxon>Eukaryota</taxon>
        <taxon>Fungi</taxon>
        <taxon>Dikarya</taxon>
        <taxon>Ascomycota</taxon>
        <taxon>Pezizomycotina</taxon>
        <taxon>Sordariomycetes</taxon>
        <taxon>Xylariomycetidae</taxon>
        <taxon>Amphisphaeriales</taxon>
        <taxon>Apiosporaceae</taxon>
        <taxon>Apiospora</taxon>
    </lineage>
</organism>
<dbReference type="InterPro" id="IPR051410">
    <property type="entry name" value="Ferric/Cupric_Reductase"/>
</dbReference>
<dbReference type="PANTHER" id="PTHR32361">
    <property type="entry name" value="FERRIC/CUPRIC REDUCTASE TRANSMEMBRANE COMPONENT"/>
    <property type="match status" value="1"/>
</dbReference>
<comment type="caution">
    <text evidence="17">The sequence shown here is derived from an EMBL/GenBank/DDBJ whole genome shotgun (WGS) entry which is preliminary data.</text>
</comment>
<keyword evidence="9" id="KW-0560">Oxidoreductase</keyword>
<dbReference type="InterPro" id="IPR013130">
    <property type="entry name" value="Fe3_Rdtase_TM_dom"/>
</dbReference>
<evidence type="ECO:0000256" key="1">
    <source>
        <dbReference type="ARBA" id="ARBA00004651"/>
    </source>
</evidence>
<evidence type="ECO:0000256" key="4">
    <source>
        <dbReference type="ARBA" id="ARBA00022448"/>
    </source>
</evidence>
<dbReference type="Pfam" id="PF08022">
    <property type="entry name" value="FAD_binding_8"/>
    <property type="match status" value="1"/>
</dbReference>
<keyword evidence="18" id="KW-1185">Reference proteome</keyword>
<dbReference type="CDD" id="cd06186">
    <property type="entry name" value="NOX_Duox_like_FAD_NADP"/>
    <property type="match status" value="1"/>
</dbReference>
<feature type="transmembrane region" description="Helical" evidence="15">
    <location>
        <begin position="207"/>
        <end position="228"/>
    </location>
</feature>
<evidence type="ECO:0000313" key="18">
    <source>
        <dbReference type="Proteomes" id="UP001391051"/>
    </source>
</evidence>
<dbReference type="GeneID" id="92077849"/>
<dbReference type="InterPro" id="IPR013112">
    <property type="entry name" value="FAD-bd_8"/>
</dbReference>
<proteinExistence type="inferred from homology"/>
<dbReference type="EC" id="1.16.1.9" evidence="3"/>
<keyword evidence="11 15" id="KW-0472">Membrane</keyword>
<gene>
    <name evidence="17" type="ORF">PG986_008565</name>
</gene>
<evidence type="ECO:0000259" key="16">
    <source>
        <dbReference type="PROSITE" id="PS51384"/>
    </source>
</evidence>
<dbReference type="Pfam" id="PF08030">
    <property type="entry name" value="NAD_binding_6"/>
    <property type="match status" value="1"/>
</dbReference>
<keyword evidence="12" id="KW-0325">Glycoprotein</keyword>
<evidence type="ECO:0000256" key="5">
    <source>
        <dbReference type="ARBA" id="ARBA00022475"/>
    </source>
</evidence>
<evidence type="ECO:0000256" key="12">
    <source>
        <dbReference type="ARBA" id="ARBA00023180"/>
    </source>
</evidence>
<dbReference type="InterPro" id="IPR039261">
    <property type="entry name" value="FNR_nucleotide-bd"/>
</dbReference>
<evidence type="ECO:0000256" key="6">
    <source>
        <dbReference type="ARBA" id="ARBA00022692"/>
    </source>
</evidence>
<feature type="region of interest" description="Disordered" evidence="14">
    <location>
        <begin position="510"/>
        <end position="568"/>
    </location>
</feature>
<dbReference type="InterPro" id="IPR017927">
    <property type="entry name" value="FAD-bd_FR_type"/>
</dbReference>
<keyword evidence="10" id="KW-0406">Ion transport</keyword>
<keyword evidence="5" id="KW-1003">Cell membrane</keyword>
<evidence type="ECO:0000256" key="13">
    <source>
        <dbReference type="ARBA" id="ARBA00048483"/>
    </source>
</evidence>